<feature type="region of interest" description="Disordered" evidence="6">
    <location>
        <begin position="310"/>
        <end position="331"/>
    </location>
</feature>
<feature type="transmembrane region" description="Helical" evidence="7">
    <location>
        <begin position="620"/>
        <end position="644"/>
    </location>
</feature>
<gene>
    <name evidence="9" type="ORF">D1639_01260</name>
</gene>
<accession>A0A7C9N9V4</accession>
<feature type="domain" description="ABC-2 type transporter transmembrane" evidence="8">
    <location>
        <begin position="28"/>
        <end position="153"/>
    </location>
</feature>
<evidence type="ECO:0000256" key="4">
    <source>
        <dbReference type="ARBA" id="ARBA00023136"/>
    </source>
</evidence>
<name>A0A7C9N9V4_9BACT</name>
<proteinExistence type="predicted"/>
<sequence length="747" mass="79004">MGNIAKLCADDVRRLFSNTVCVIITMGLIVLPSIFAWYNVIACWNVFDNTGNLKVAVANSDEGYESDLIPIPVNVGDQVVSALRANDQIHWVITDEEDAVDGARSGRYYAAVVIPAQFSRDMLTFYRSDAEHASIIYYSNEKKSAIAPKITDSGADAVSYQVNQVFAETLAEVAMGLANGLSDYAAESDASGTIAALAAHAGTLADDVDRMADVLVLYGQLTESVNGLVSGSANLLQSATDKLSELREVASGAPGQAESLSGSLQGLSDTLGGAVGSASGAFGGLDPTIDKLFDEGEAAVSDASEALRDQSSALANRSDAVGEGIERTQGVRDELKRRLDELASEQPDNPLAGPGQRALAALDSYLAALSSAQQHLDSASEALARAADKVDSGSTDLSTEREQAKEELSATKAAFGDARSTYDNVIAPQIQSLQETAQRLSSSLSAGLDDLGAASATLTEAAGGAQSSLGQATSSLSETVDSLRDAAQTLRSTAQDITDALASGDSDRLREILQGDTQALANALSSPVGVERVPVFPADNFGSAMAPLYTTLALFIGALIIMVVVRPQPSSQQVAQLRNPKPRQLFLGHFGVCALLSLAQSTLMGLGNMFFLQVQVTHPWLFMVCFWAAGLVFTFIIYSLVFSFANLGKAIAVLLLIVQVTGCGGSFPLQILPDFVQAISPWLPATHVVDAMRAAMFGAYGNDFWIQIGKLALFVVPFAVLGLLLRKPTEKFMRWYVHKVESSKLIC</sequence>
<organism evidence="9">
    <name type="scientific">Muribaculaceae bacterium Z82</name>
    <dbReference type="NCBI Taxonomy" id="2304548"/>
    <lineage>
        <taxon>Bacteria</taxon>
        <taxon>Pseudomonadati</taxon>
        <taxon>Bacteroidota</taxon>
        <taxon>Bacteroidia</taxon>
        <taxon>Bacteroidales</taxon>
        <taxon>Muribaculaceae</taxon>
    </lineage>
</organism>
<dbReference type="InterPro" id="IPR017500">
    <property type="entry name" value="Phage_infect_YhgE_N"/>
</dbReference>
<comment type="subcellular location">
    <subcellularLocation>
        <location evidence="1">Membrane</location>
        <topology evidence="1">Multi-pass membrane protein</topology>
    </subcellularLocation>
</comment>
<feature type="coiled-coil region" evidence="5">
    <location>
        <begin position="369"/>
        <end position="414"/>
    </location>
</feature>
<evidence type="ECO:0000256" key="3">
    <source>
        <dbReference type="ARBA" id="ARBA00022989"/>
    </source>
</evidence>
<comment type="caution">
    <text evidence="9">The sequence shown here is derived from an EMBL/GenBank/DDBJ whole genome shotgun (WGS) entry which is preliminary data.</text>
</comment>
<evidence type="ECO:0000313" key="9">
    <source>
        <dbReference type="EMBL" id="NBI33683.1"/>
    </source>
</evidence>
<dbReference type="InterPro" id="IPR017501">
    <property type="entry name" value="Phage_infect_YhgE_C"/>
</dbReference>
<dbReference type="EMBL" id="QWKH01000004">
    <property type="protein sequence ID" value="NBI33683.1"/>
    <property type="molecule type" value="Genomic_DNA"/>
</dbReference>
<keyword evidence="4 7" id="KW-0472">Membrane</keyword>
<dbReference type="NCBIfam" id="TIGR03061">
    <property type="entry name" value="pip_yhgE_Nterm"/>
    <property type="match status" value="1"/>
</dbReference>
<dbReference type="NCBIfam" id="TIGR03062">
    <property type="entry name" value="pip_yhgE_Cterm"/>
    <property type="match status" value="1"/>
</dbReference>
<feature type="transmembrane region" description="Helical" evidence="7">
    <location>
        <begin position="586"/>
        <end position="614"/>
    </location>
</feature>
<dbReference type="AlphaFoldDB" id="A0A7C9N9V4"/>
<feature type="transmembrane region" description="Helical" evidence="7">
    <location>
        <begin position="651"/>
        <end position="672"/>
    </location>
</feature>
<keyword evidence="3 7" id="KW-1133">Transmembrane helix</keyword>
<dbReference type="PANTHER" id="PTHR43077:SF10">
    <property type="entry name" value="TRANSPORT PERMEASE PROTEIN"/>
    <property type="match status" value="1"/>
</dbReference>
<feature type="domain" description="ABC-2 type transporter transmembrane" evidence="8">
    <location>
        <begin position="488"/>
        <end position="724"/>
    </location>
</feature>
<feature type="transmembrane region" description="Helical" evidence="7">
    <location>
        <begin position="704"/>
        <end position="725"/>
    </location>
</feature>
<keyword evidence="2 7" id="KW-0812">Transmembrane</keyword>
<evidence type="ECO:0000256" key="5">
    <source>
        <dbReference type="SAM" id="Coils"/>
    </source>
</evidence>
<dbReference type="GO" id="GO:0140359">
    <property type="term" value="F:ABC-type transporter activity"/>
    <property type="evidence" value="ECO:0007669"/>
    <property type="project" value="InterPro"/>
</dbReference>
<protein>
    <submittedName>
        <fullName evidence="9">YhgE/Pip domain-containing protein</fullName>
    </submittedName>
</protein>
<evidence type="ECO:0000256" key="2">
    <source>
        <dbReference type="ARBA" id="ARBA00022692"/>
    </source>
</evidence>
<reference evidence="9" key="1">
    <citation type="submission" date="2018-08" db="EMBL/GenBank/DDBJ databases">
        <title>Murine metabolic-syndrome-specific gut microbial biobank.</title>
        <authorList>
            <person name="Liu C."/>
        </authorList>
    </citation>
    <scope>NUCLEOTIDE SEQUENCE [LARGE SCALE GENOMIC DNA]</scope>
    <source>
        <strain evidence="9">Z82</strain>
    </source>
</reference>
<evidence type="ECO:0000259" key="8">
    <source>
        <dbReference type="Pfam" id="PF12698"/>
    </source>
</evidence>
<dbReference type="GO" id="GO:0016020">
    <property type="term" value="C:membrane"/>
    <property type="evidence" value="ECO:0007669"/>
    <property type="project" value="UniProtKB-SubCell"/>
</dbReference>
<dbReference type="PANTHER" id="PTHR43077">
    <property type="entry name" value="TRANSPORT PERMEASE YVFS-RELATED"/>
    <property type="match status" value="1"/>
</dbReference>
<feature type="transmembrane region" description="Helical" evidence="7">
    <location>
        <begin position="15"/>
        <end position="38"/>
    </location>
</feature>
<dbReference type="InterPro" id="IPR051328">
    <property type="entry name" value="T7SS_ABC-Transporter"/>
</dbReference>
<keyword evidence="5" id="KW-0175">Coiled coil</keyword>
<feature type="transmembrane region" description="Helical" evidence="7">
    <location>
        <begin position="546"/>
        <end position="565"/>
    </location>
</feature>
<dbReference type="Pfam" id="PF12698">
    <property type="entry name" value="ABC2_membrane_3"/>
    <property type="match status" value="2"/>
</dbReference>
<evidence type="ECO:0000256" key="1">
    <source>
        <dbReference type="ARBA" id="ARBA00004141"/>
    </source>
</evidence>
<evidence type="ECO:0000256" key="7">
    <source>
        <dbReference type="SAM" id="Phobius"/>
    </source>
</evidence>
<dbReference type="InterPro" id="IPR013525">
    <property type="entry name" value="ABC2_TM"/>
</dbReference>
<evidence type="ECO:0000256" key="6">
    <source>
        <dbReference type="SAM" id="MobiDB-lite"/>
    </source>
</evidence>
<dbReference type="Gene3D" id="3.40.1710.10">
    <property type="entry name" value="abc type-2 transporter like domain"/>
    <property type="match status" value="1"/>
</dbReference>